<keyword evidence="6" id="KW-0472">Membrane</keyword>
<keyword evidence="4" id="KW-0812">Transmembrane</keyword>
<dbReference type="RefSeq" id="WP_034358479.1">
    <property type="nucleotide sequence ID" value="NZ_JHAC01000038.1"/>
</dbReference>
<evidence type="ECO:0000256" key="3">
    <source>
        <dbReference type="ARBA" id="ARBA00022475"/>
    </source>
</evidence>
<sequence length="221" mass="22911">MTVDRDQLIAYALGILPPAEEARVQAALETSPELRATLRAEREVLLALTDALPEVDPPAGAEDRLLARLASEREAGTPAAAPSPRAAVPARSTSWLPLAALSLAAALALAFVVRPPADPLQRYVQIPGAATQAVTANGNTLGQLVRMPDGRAYLHLSQPASTGRAYQMWQVQAGVPVSLGVFEGQGFLLAGLPPGATIAVSVEPPGGSPQPTTTPILVQTL</sequence>
<dbReference type="EMBL" id="JHAC01000038">
    <property type="protein sequence ID" value="EYB67488.1"/>
    <property type="molecule type" value="Genomic_DNA"/>
</dbReference>
<dbReference type="OrthoDB" id="153510at2"/>
<evidence type="ECO:0000256" key="5">
    <source>
        <dbReference type="ARBA" id="ARBA00022989"/>
    </source>
</evidence>
<evidence type="ECO:0000256" key="8">
    <source>
        <dbReference type="ARBA" id="ARBA00030803"/>
    </source>
</evidence>
<evidence type="ECO:0000256" key="7">
    <source>
        <dbReference type="ARBA" id="ARBA00029829"/>
    </source>
</evidence>
<accession>A0A016QN47</accession>
<dbReference type="GO" id="GO:0005886">
    <property type="term" value="C:plasma membrane"/>
    <property type="evidence" value="ECO:0007669"/>
    <property type="project" value="UniProtKB-SubCell"/>
</dbReference>
<evidence type="ECO:0000256" key="1">
    <source>
        <dbReference type="ARBA" id="ARBA00004167"/>
    </source>
</evidence>
<protein>
    <recommendedName>
        <fullName evidence="8">Regulator of SigK</fullName>
    </recommendedName>
    <alternativeName>
        <fullName evidence="7">Sigma-K anti-sigma factor RskA</fullName>
    </alternativeName>
</protein>
<reference evidence="10 11" key="1">
    <citation type="submission" date="2014-03" db="EMBL/GenBank/DDBJ databases">
        <title>Draft genome sequence of Deinococcus phoenicis 1P10ME.</title>
        <authorList>
            <person name="Stepanov V.G."/>
            <person name="Vaishampayan P."/>
            <person name="Venkateswaran K."/>
            <person name="Fox G.E."/>
        </authorList>
    </citation>
    <scope>NUCLEOTIDE SEQUENCE [LARGE SCALE GENOMIC DNA]</scope>
    <source>
        <strain evidence="10 11">1P10ME</strain>
    </source>
</reference>
<name>A0A016QN47_9DEIO</name>
<keyword evidence="11" id="KW-1185">Reference proteome</keyword>
<gene>
    <name evidence="10" type="ORF">DEIPH_ctg040orf0057</name>
</gene>
<comment type="caution">
    <text evidence="10">The sequence shown here is derived from an EMBL/GenBank/DDBJ whole genome shotgun (WGS) entry which is preliminary data.</text>
</comment>
<dbReference type="eggNOG" id="COG5343">
    <property type="taxonomic scope" value="Bacteria"/>
</dbReference>
<dbReference type="InterPro" id="IPR051474">
    <property type="entry name" value="Anti-sigma-K/W_factor"/>
</dbReference>
<dbReference type="NCBIfam" id="NF010501">
    <property type="entry name" value="PRK13920.1"/>
    <property type="match status" value="1"/>
</dbReference>
<feature type="domain" description="Anti-sigma K factor RskA C-terminal" evidence="9">
    <location>
        <begin position="101"/>
        <end position="216"/>
    </location>
</feature>
<dbReference type="AlphaFoldDB" id="A0A016QN47"/>
<dbReference type="Gene3D" id="1.10.10.1320">
    <property type="entry name" value="Anti-sigma factor, zinc-finger domain"/>
    <property type="match status" value="1"/>
</dbReference>
<dbReference type="Pfam" id="PF10099">
    <property type="entry name" value="RskA_C"/>
    <property type="match status" value="1"/>
</dbReference>
<evidence type="ECO:0000259" key="9">
    <source>
        <dbReference type="Pfam" id="PF10099"/>
    </source>
</evidence>
<evidence type="ECO:0000256" key="4">
    <source>
        <dbReference type="ARBA" id="ARBA00022692"/>
    </source>
</evidence>
<dbReference type="InterPro" id="IPR018764">
    <property type="entry name" value="RskA_C"/>
</dbReference>
<dbReference type="PANTHER" id="PTHR37461">
    <property type="entry name" value="ANTI-SIGMA-K FACTOR RSKA"/>
    <property type="match status" value="1"/>
</dbReference>
<evidence type="ECO:0000256" key="2">
    <source>
        <dbReference type="ARBA" id="ARBA00004236"/>
    </source>
</evidence>
<dbReference type="Proteomes" id="UP000020492">
    <property type="component" value="Unassembled WGS sequence"/>
</dbReference>
<evidence type="ECO:0000313" key="11">
    <source>
        <dbReference type="Proteomes" id="UP000020492"/>
    </source>
</evidence>
<dbReference type="PATRIC" id="fig|1476583.3.peg.2473"/>
<evidence type="ECO:0000256" key="6">
    <source>
        <dbReference type="ARBA" id="ARBA00023136"/>
    </source>
</evidence>
<keyword evidence="5" id="KW-1133">Transmembrane helix</keyword>
<keyword evidence="3" id="KW-1003">Cell membrane</keyword>
<dbReference type="InterPro" id="IPR041916">
    <property type="entry name" value="Anti_sigma_zinc_sf"/>
</dbReference>
<comment type="subcellular location">
    <subcellularLocation>
        <location evidence="2">Cell membrane</location>
    </subcellularLocation>
    <subcellularLocation>
        <location evidence="1">Membrane</location>
        <topology evidence="1">Single-pass membrane protein</topology>
    </subcellularLocation>
</comment>
<dbReference type="GO" id="GO:0006417">
    <property type="term" value="P:regulation of translation"/>
    <property type="evidence" value="ECO:0007669"/>
    <property type="project" value="TreeGrafter"/>
</dbReference>
<dbReference type="GO" id="GO:0016989">
    <property type="term" value="F:sigma factor antagonist activity"/>
    <property type="evidence" value="ECO:0007669"/>
    <property type="project" value="TreeGrafter"/>
</dbReference>
<dbReference type="PANTHER" id="PTHR37461:SF1">
    <property type="entry name" value="ANTI-SIGMA-K FACTOR RSKA"/>
    <property type="match status" value="1"/>
</dbReference>
<proteinExistence type="predicted"/>
<dbReference type="STRING" id="1476583.DEIPH_ctg040orf0057"/>
<evidence type="ECO:0000313" key="10">
    <source>
        <dbReference type="EMBL" id="EYB67488.1"/>
    </source>
</evidence>
<organism evidence="10 11">
    <name type="scientific">Deinococcus phoenicis</name>
    <dbReference type="NCBI Taxonomy" id="1476583"/>
    <lineage>
        <taxon>Bacteria</taxon>
        <taxon>Thermotogati</taxon>
        <taxon>Deinococcota</taxon>
        <taxon>Deinococci</taxon>
        <taxon>Deinococcales</taxon>
        <taxon>Deinococcaceae</taxon>
        <taxon>Deinococcus</taxon>
    </lineage>
</organism>